<feature type="domain" description="Luciferase-like" evidence="5">
    <location>
        <begin position="23"/>
        <end position="216"/>
    </location>
</feature>
<dbReference type="InterPro" id="IPR050172">
    <property type="entry name" value="SsuD_RutA_monooxygenase"/>
</dbReference>
<evidence type="ECO:0000313" key="6">
    <source>
        <dbReference type="EMBL" id="GAA5005298.1"/>
    </source>
</evidence>
<dbReference type="Proteomes" id="UP001500610">
    <property type="component" value="Unassembled WGS sequence"/>
</dbReference>
<keyword evidence="3" id="KW-0560">Oxidoreductase</keyword>
<dbReference type="Gene3D" id="3.20.20.30">
    <property type="entry name" value="Luciferase-like domain"/>
    <property type="match status" value="1"/>
</dbReference>
<dbReference type="Pfam" id="PF00296">
    <property type="entry name" value="Bac_luciferase"/>
    <property type="match status" value="1"/>
</dbReference>
<gene>
    <name evidence="6" type="ORF">GCM10023257_58600</name>
</gene>
<keyword evidence="4" id="KW-0503">Monooxygenase</keyword>
<comment type="caution">
    <text evidence="6">The sequence shown here is derived from an EMBL/GenBank/DDBJ whole genome shotgun (WGS) entry which is preliminary data.</text>
</comment>
<accession>A0ABP9IPJ3</accession>
<dbReference type="SUPFAM" id="SSF51679">
    <property type="entry name" value="Bacterial luciferase-like"/>
    <property type="match status" value="1"/>
</dbReference>
<protein>
    <submittedName>
        <fullName evidence="6">LLM class flavin-dependent oxidoreductase</fullName>
    </submittedName>
</protein>
<evidence type="ECO:0000256" key="3">
    <source>
        <dbReference type="ARBA" id="ARBA00023002"/>
    </source>
</evidence>
<sequence>MTLHVGAQLPVNSIPGHGGDVDLAAVARHAEAVGLDSVWTGDRLSAPFPVLDSSLVLATAAAATERIALGYGVMLLALRSAAWAARQIGTLQRLSHGRVLLGVGVGSGDEAEWAAAGVPPRQRGERTDRLLTLLPGLLAGEPTELTDMPGRPRVALRPPAPAPAVWIGGTSDTALRRAVVHGKGWLSTMKTPEQFARATAGLADLAAERQVPVPDAGTNVFVRMTERPGAGASTAAADRLSALYGLDREAAAAVTVGGSPRQVAERLSEYVEAGAGHLVLVPLDDDTFQQYELFAETRALLLKG</sequence>
<dbReference type="InterPro" id="IPR011251">
    <property type="entry name" value="Luciferase-like_dom"/>
</dbReference>
<evidence type="ECO:0000256" key="4">
    <source>
        <dbReference type="ARBA" id="ARBA00023033"/>
    </source>
</evidence>
<evidence type="ECO:0000259" key="5">
    <source>
        <dbReference type="Pfam" id="PF00296"/>
    </source>
</evidence>
<proteinExistence type="predicted"/>
<keyword evidence="2" id="KW-0288">FMN</keyword>
<organism evidence="6 7">
    <name type="scientific">Streptomyces hyderabadensis</name>
    <dbReference type="NCBI Taxonomy" id="598549"/>
    <lineage>
        <taxon>Bacteria</taxon>
        <taxon>Bacillati</taxon>
        <taxon>Actinomycetota</taxon>
        <taxon>Actinomycetes</taxon>
        <taxon>Kitasatosporales</taxon>
        <taxon>Streptomycetaceae</taxon>
        <taxon>Streptomyces</taxon>
    </lineage>
</organism>
<evidence type="ECO:0000313" key="7">
    <source>
        <dbReference type="Proteomes" id="UP001500610"/>
    </source>
</evidence>
<dbReference type="EMBL" id="BAABIV010000028">
    <property type="protein sequence ID" value="GAA5005298.1"/>
    <property type="molecule type" value="Genomic_DNA"/>
</dbReference>
<evidence type="ECO:0000256" key="1">
    <source>
        <dbReference type="ARBA" id="ARBA00022630"/>
    </source>
</evidence>
<evidence type="ECO:0000256" key="2">
    <source>
        <dbReference type="ARBA" id="ARBA00022643"/>
    </source>
</evidence>
<dbReference type="PANTHER" id="PTHR42847:SF4">
    <property type="entry name" value="ALKANESULFONATE MONOOXYGENASE-RELATED"/>
    <property type="match status" value="1"/>
</dbReference>
<dbReference type="PANTHER" id="PTHR42847">
    <property type="entry name" value="ALKANESULFONATE MONOOXYGENASE"/>
    <property type="match status" value="1"/>
</dbReference>
<name>A0ABP9IPJ3_9ACTN</name>
<dbReference type="InterPro" id="IPR036661">
    <property type="entry name" value="Luciferase-like_sf"/>
</dbReference>
<keyword evidence="7" id="KW-1185">Reference proteome</keyword>
<keyword evidence="1" id="KW-0285">Flavoprotein</keyword>
<reference evidence="7" key="1">
    <citation type="journal article" date="2019" name="Int. J. Syst. Evol. Microbiol.">
        <title>The Global Catalogue of Microorganisms (GCM) 10K type strain sequencing project: providing services to taxonomists for standard genome sequencing and annotation.</title>
        <authorList>
            <consortium name="The Broad Institute Genomics Platform"/>
            <consortium name="The Broad Institute Genome Sequencing Center for Infectious Disease"/>
            <person name="Wu L."/>
            <person name="Ma J."/>
        </authorList>
    </citation>
    <scope>NUCLEOTIDE SEQUENCE [LARGE SCALE GENOMIC DNA]</scope>
    <source>
        <strain evidence="7">JCM 17657</strain>
    </source>
</reference>
<dbReference type="RefSeq" id="WP_226027404.1">
    <property type="nucleotide sequence ID" value="NZ_BAABIV010000028.1"/>
</dbReference>